<proteinExistence type="inferred from homology"/>
<evidence type="ECO:0000256" key="2">
    <source>
        <dbReference type="ARBA" id="ARBA00022737"/>
    </source>
</evidence>
<dbReference type="Pfam" id="PF13041">
    <property type="entry name" value="PPR_2"/>
    <property type="match status" value="1"/>
</dbReference>
<comment type="similarity">
    <text evidence="1">Belongs to the PPR family. P subfamily.</text>
</comment>
<gene>
    <name evidence="4" type="ORF">ES288_D02G142600v1</name>
</gene>
<reference evidence="4 5" key="1">
    <citation type="submission" date="2019-06" db="EMBL/GenBank/DDBJ databases">
        <title>WGS assembly of Gossypium darwinii.</title>
        <authorList>
            <person name="Chen Z.J."/>
            <person name="Sreedasyam A."/>
            <person name="Ando A."/>
            <person name="Song Q."/>
            <person name="De L."/>
            <person name="Hulse-Kemp A."/>
            <person name="Ding M."/>
            <person name="Ye W."/>
            <person name="Kirkbride R."/>
            <person name="Jenkins J."/>
            <person name="Plott C."/>
            <person name="Lovell J."/>
            <person name="Lin Y.-M."/>
            <person name="Vaughn R."/>
            <person name="Liu B."/>
            <person name="Li W."/>
            <person name="Simpson S."/>
            <person name="Scheffler B."/>
            <person name="Saski C."/>
            <person name="Grover C."/>
            <person name="Hu G."/>
            <person name="Conover J."/>
            <person name="Carlson J."/>
            <person name="Shu S."/>
            <person name="Boston L."/>
            <person name="Williams M."/>
            <person name="Peterson D."/>
            <person name="Mcgee K."/>
            <person name="Jones D."/>
            <person name="Wendel J."/>
            <person name="Stelly D."/>
            <person name="Grimwood J."/>
            <person name="Schmutz J."/>
        </authorList>
    </citation>
    <scope>NUCLEOTIDE SEQUENCE [LARGE SCALE GENOMIC DNA]</scope>
    <source>
        <strain evidence="4">1808015.09</strain>
    </source>
</reference>
<dbReference type="AlphaFoldDB" id="A0A5D2DGV0"/>
<dbReference type="Proteomes" id="UP000323506">
    <property type="component" value="Chromosome D02"/>
</dbReference>
<evidence type="ECO:0000313" key="4">
    <source>
        <dbReference type="EMBL" id="TYG79496.1"/>
    </source>
</evidence>
<dbReference type="PROSITE" id="PS51375">
    <property type="entry name" value="PPR"/>
    <property type="match status" value="2"/>
</dbReference>
<dbReference type="EMBL" id="CM017702">
    <property type="protein sequence ID" value="TYG79496.1"/>
    <property type="molecule type" value="Genomic_DNA"/>
</dbReference>
<organism evidence="4 5">
    <name type="scientific">Gossypium darwinii</name>
    <name type="common">Darwin's cotton</name>
    <name type="synonym">Gossypium barbadense var. darwinii</name>
    <dbReference type="NCBI Taxonomy" id="34276"/>
    <lineage>
        <taxon>Eukaryota</taxon>
        <taxon>Viridiplantae</taxon>
        <taxon>Streptophyta</taxon>
        <taxon>Embryophyta</taxon>
        <taxon>Tracheophyta</taxon>
        <taxon>Spermatophyta</taxon>
        <taxon>Magnoliopsida</taxon>
        <taxon>eudicotyledons</taxon>
        <taxon>Gunneridae</taxon>
        <taxon>Pentapetalae</taxon>
        <taxon>rosids</taxon>
        <taxon>malvids</taxon>
        <taxon>Malvales</taxon>
        <taxon>Malvaceae</taxon>
        <taxon>Malvoideae</taxon>
        <taxon>Gossypium</taxon>
    </lineage>
</organism>
<dbReference type="PANTHER" id="PTHR46128:SF211">
    <property type="entry name" value="PENTACOTRIPEPTIDE-REPEAT REGION OF PRORP DOMAIN-CONTAINING PROTEIN"/>
    <property type="match status" value="1"/>
</dbReference>
<keyword evidence="2" id="KW-0677">Repeat</keyword>
<dbReference type="Pfam" id="PF01535">
    <property type="entry name" value="PPR"/>
    <property type="match status" value="1"/>
</dbReference>
<accession>A0A5D2DGV0</accession>
<feature type="repeat" description="PPR" evidence="3">
    <location>
        <begin position="44"/>
        <end position="78"/>
    </location>
</feature>
<dbReference type="InterPro" id="IPR011990">
    <property type="entry name" value="TPR-like_helical_dom_sf"/>
</dbReference>
<dbReference type="PANTHER" id="PTHR46128">
    <property type="entry name" value="MITOCHONDRIAL GROUP I INTRON SPLICING FACTOR CCM1"/>
    <property type="match status" value="1"/>
</dbReference>
<keyword evidence="5" id="KW-1185">Reference proteome</keyword>
<evidence type="ECO:0000313" key="5">
    <source>
        <dbReference type="Proteomes" id="UP000323506"/>
    </source>
</evidence>
<sequence length="261" mass="29453">MSADNCKPDRFTYNILIHGVCKAGVIDEAVRLVKQMEIFGYSPNMCTYTILIDGYCNARRVDDAFRLIETMKKRNVFPNEATVRSLIHGVFRCVAPRKAFELLIMFLEKEPMMQRLACDTLLLCLSNHHMATEATLFMNKLSGRGYMPDNLTFNLTMTCLIKGFNLDETCQILDSYIERGLKPGFNTYLALMQALYSVGKCAEGDRYFDQMIKGGLSIFLTLQCNGTSGGLPVHLCHTICSRCCTYYLVGYAGSVARKIKQ</sequence>
<evidence type="ECO:0000256" key="1">
    <source>
        <dbReference type="ARBA" id="ARBA00007626"/>
    </source>
</evidence>
<dbReference type="InterPro" id="IPR002885">
    <property type="entry name" value="PPR_rpt"/>
</dbReference>
<protein>
    <recommendedName>
        <fullName evidence="6">Pentacotripeptide-repeat region of PRORP domain-containing protein</fullName>
    </recommendedName>
</protein>
<evidence type="ECO:0008006" key="6">
    <source>
        <dbReference type="Google" id="ProtNLM"/>
    </source>
</evidence>
<dbReference type="InterPro" id="IPR050872">
    <property type="entry name" value="PPR_P_subfamily"/>
</dbReference>
<dbReference type="NCBIfam" id="TIGR00756">
    <property type="entry name" value="PPR"/>
    <property type="match status" value="2"/>
</dbReference>
<feature type="repeat" description="PPR" evidence="3">
    <location>
        <begin position="9"/>
        <end position="43"/>
    </location>
</feature>
<evidence type="ECO:0000256" key="3">
    <source>
        <dbReference type="PROSITE-ProRule" id="PRU00708"/>
    </source>
</evidence>
<dbReference type="Gene3D" id="1.25.40.10">
    <property type="entry name" value="Tetratricopeptide repeat domain"/>
    <property type="match status" value="3"/>
</dbReference>
<name>A0A5D2DGV0_GOSDA</name>